<proteinExistence type="predicted"/>
<keyword evidence="3" id="KW-1185">Reference proteome</keyword>
<dbReference type="RefSeq" id="WP_153818053.1">
    <property type="nucleotide sequence ID" value="NZ_WJIE01000001.1"/>
</dbReference>
<dbReference type="EMBL" id="WJIE01000001">
    <property type="protein sequence ID" value="MRG91231.1"/>
    <property type="molecule type" value="Genomic_DNA"/>
</dbReference>
<dbReference type="Proteomes" id="UP000440224">
    <property type="component" value="Unassembled WGS sequence"/>
</dbReference>
<gene>
    <name evidence="2" type="ORF">GF068_04740</name>
</gene>
<protein>
    <recommendedName>
        <fullName evidence="4">TNase-like domain-containing protein</fullName>
    </recommendedName>
</protein>
<organism evidence="2 3">
    <name type="scientific">Polyangium spumosum</name>
    <dbReference type="NCBI Taxonomy" id="889282"/>
    <lineage>
        <taxon>Bacteria</taxon>
        <taxon>Pseudomonadati</taxon>
        <taxon>Myxococcota</taxon>
        <taxon>Polyangia</taxon>
        <taxon>Polyangiales</taxon>
        <taxon>Polyangiaceae</taxon>
        <taxon>Polyangium</taxon>
    </lineage>
</organism>
<feature type="chain" id="PRO_5026874713" description="TNase-like domain-containing protein" evidence="1">
    <location>
        <begin position="25"/>
        <end position="182"/>
    </location>
</feature>
<sequence length="182" mass="19778">MSFRKLLAVLAAIVLLGVSAAADATTMLFLSREELVKRSDLVVRVRVGKAVTTESEDGRALVTRTELDVVQLLKGKADGRVVVQQRGGTYRGKTQKVLGDAALKPGEDAVVFLRRDEKGKVYFTALALSVYHVDDKGMARRMLDGLELARYNGGKLEPSGHVERPEPVESLMTDVVRLAGGK</sequence>
<evidence type="ECO:0000313" key="3">
    <source>
        <dbReference type="Proteomes" id="UP000440224"/>
    </source>
</evidence>
<keyword evidence="1" id="KW-0732">Signal</keyword>
<dbReference type="OrthoDB" id="5513497at2"/>
<feature type="signal peptide" evidence="1">
    <location>
        <begin position="1"/>
        <end position="24"/>
    </location>
</feature>
<dbReference type="AlphaFoldDB" id="A0A6N7PQV8"/>
<comment type="caution">
    <text evidence="2">The sequence shown here is derived from an EMBL/GenBank/DDBJ whole genome shotgun (WGS) entry which is preliminary data.</text>
</comment>
<name>A0A6N7PQV8_9BACT</name>
<evidence type="ECO:0008006" key="4">
    <source>
        <dbReference type="Google" id="ProtNLM"/>
    </source>
</evidence>
<accession>A0A6N7PQV8</accession>
<reference evidence="2 3" key="1">
    <citation type="submission" date="2019-10" db="EMBL/GenBank/DDBJ databases">
        <title>A soil myxobacterium in the family Polyangiaceae.</title>
        <authorList>
            <person name="Li Y."/>
            <person name="Wang J."/>
        </authorList>
    </citation>
    <scope>NUCLEOTIDE SEQUENCE [LARGE SCALE GENOMIC DNA]</scope>
    <source>
        <strain evidence="2 3">DSM 14734</strain>
    </source>
</reference>
<evidence type="ECO:0000313" key="2">
    <source>
        <dbReference type="EMBL" id="MRG91231.1"/>
    </source>
</evidence>
<evidence type="ECO:0000256" key="1">
    <source>
        <dbReference type="SAM" id="SignalP"/>
    </source>
</evidence>